<feature type="domain" description="PABS" evidence="3">
    <location>
        <begin position="1"/>
        <end position="234"/>
    </location>
</feature>
<dbReference type="InterPro" id="IPR029063">
    <property type="entry name" value="SAM-dependent_MTases_sf"/>
</dbReference>
<comment type="similarity">
    <text evidence="1">Belongs to the spermidine/spermine synthase family.</text>
</comment>
<dbReference type="Gene3D" id="3.40.50.150">
    <property type="entry name" value="Vaccinia Virus protein VP39"/>
    <property type="match status" value="1"/>
</dbReference>
<name>H5SPK5_9ZZZZ</name>
<reference evidence="4" key="2">
    <citation type="journal article" date="2012" name="PLoS ONE">
        <title>A Deeply Branching Thermophilic Bacterium with an Ancient Acetyl-CoA Pathway Dominates a Subsurface Ecosystem.</title>
        <authorList>
            <person name="Takami H."/>
            <person name="Noguchi H."/>
            <person name="Takaki Y."/>
            <person name="Uchiyama I."/>
            <person name="Toyoda A."/>
            <person name="Nishi S."/>
            <person name="Chee G.-J."/>
            <person name="Arai W."/>
            <person name="Nunoura T."/>
            <person name="Itoh T."/>
            <person name="Hattori M."/>
            <person name="Takai K."/>
        </authorList>
    </citation>
    <scope>NUCLEOTIDE SEQUENCE</scope>
</reference>
<gene>
    <name evidence="4" type="ORF">HGMM_F54D01C18</name>
</gene>
<proteinExistence type="inferred from homology"/>
<evidence type="ECO:0000313" key="4">
    <source>
        <dbReference type="EMBL" id="BAL58091.1"/>
    </source>
</evidence>
<dbReference type="PANTHER" id="PTHR11558">
    <property type="entry name" value="SPERMIDINE/SPERMINE SYNTHASE"/>
    <property type="match status" value="1"/>
</dbReference>
<dbReference type="CDD" id="cd02440">
    <property type="entry name" value="AdoMet_MTases"/>
    <property type="match status" value="1"/>
</dbReference>
<dbReference type="HAMAP" id="MF_00198">
    <property type="entry name" value="Spermidine_synth"/>
    <property type="match status" value="1"/>
</dbReference>
<dbReference type="InterPro" id="IPR037163">
    <property type="entry name" value="Spermidine_synt_N_sf"/>
</dbReference>
<dbReference type="NCBIfam" id="NF002010">
    <property type="entry name" value="PRK00811.1"/>
    <property type="match status" value="1"/>
</dbReference>
<dbReference type="NCBIfam" id="NF037959">
    <property type="entry name" value="MFS_SpdSyn"/>
    <property type="match status" value="1"/>
</dbReference>
<dbReference type="InterPro" id="IPR035246">
    <property type="entry name" value="Spermidine_synt_N"/>
</dbReference>
<dbReference type="InterPro" id="IPR001045">
    <property type="entry name" value="Spermi_synthase"/>
</dbReference>
<dbReference type="Pfam" id="PF17284">
    <property type="entry name" value="Spermine_synt_N"/>
    <property type="match status" value="1"/>
</dbReference>
<evidence type="ECO:0000256" key="2">
    <source>
        <dbReference type="ARBA" id="ARBA00022679"/>
    </source>
</evidence>
<protein>
    <submittedName>
        <fullName evidence="4">Spermidine synthase</fullName>
    </submittedName>
</protein>
<dbReference type="EMBL" id="AP011793">
    <property type="protein sequence ID" value="BAL58091.1"/>
    <property type="molecule type" value="Genomic_DNA"/>
</dbReference>
<keyword evidence="2" id="KW-0808">Transferase</keyword>
<dbReference type="PANTHER" id="PTHR11558:SF11">
    <property type="entry name" value="SPERMIDINE SYNTHASE"/>
    <property type="match status" value="1"/>
</dbReference>
<evidence type="ECO:0000256" key="1">
    <source>
        <dbReference type="ARBA" id="ARBA00007867"/>
    </source>
</evidence>
<dbReference type="AlphaFoldDB" id="H5SPK5"/>
<dbReference type="Pfam" id="PF01564">
    <property type="entry name" value="Spermine_synth"/>
    <property type="match status" value="1"/>
</dbReference>
<dbReference type="GO" id="GO:0004766">
    <property type="term" value="F:spermidine synthase activity"/>
    <property type="evidence" value="ECO:0007669"/>
    <property type="project" value="TreeGrafter"/>
</dbReference>
<reference evidence="4" key="1">
    <citation type="journal article" date="2005" name="Environ. Microbiol.">
        <title>Genetic and functional properties of uncultivated thermophilic crenarchaeotes from a subsurface gold mine as revealed by analysis of genome fragments.</title>
        <authorList>
            <person name="Nunoura T."/>
            <person name="Hirayama H."/>
            <person name="Takami H."/>
            <person name="Oida H."/>
            <person name="Nishi S."/>
            <person name="Shimamura S."/>
            <person name="Suzuki Y."/>
            <person name="Inagaki F."/>
            <person name="Takai K."/>
            <person name="Nealson K.H."/>
            <person name="Horikoshi K."/>
        </authorList>
    </citation>
    <scope>NUCLEOTIDE SEQUENCE</scope>
</reference>
<dbReference type="InterPro" id="IPR030374">
    <property type="entry name" value="PABS"/>
</dbReference>
<dbReference type="GO" id="GO:0008295">
    <property type="term" value="P:spermidine biosynthetic process"/>
    <property type="evidence" value="ECO:0007669"/>
    <property type="project" value="TreeGrafter"/>
</dbReference>
<dbReference type="Gene3D" id="2.30.140.10">
    <property type="entry name" value="Spermidine synthase, tetramerisation domain"/>
    <property type="match status" value="1"/>
</dbReference>
<dbReference type="SUPFAM" id="SSF53335">
    <property type="entry name" value="S-adenosyl-L-methionine-dependent methyltransferases"/>
    <property type="match status" value="1"/>
</dbReference>
<accession>H5SPK5</accession>
<dbReference type="PROSITE" id="PS51006">
    <property type="entry name" value="PABS_2"/>
    <property type="match status" value="1"/>
</dbReference>
<organism evidence="4">
    <name type="scientific">uncultured prokaryote</name>
    <dbReference type="NCBI Taxonomy" id="198431"/>
    <lineage>
        <taxon>unclassified sequences</taxon>
        <taxon>environmental samples</taxon>
    </lineage>
</organism>
<sequence length="292" mass="32046">MVEFGEPATAGFWYRYEGEHLHSERSPYQQIDVYETSAFGRVLVLDGLLQTTEADEFCYHEMLVHVPMLSVEAPRRVLIIGGGDGGSLRHVLMHPSVERAVMCEIDERVVAASRRWLPSVSAGAFDDPRATLVFDDGASFVASSSEQWDVVIVDSSDPVGPGVVLFRHPFYRSVSERLAPGGVLAVQACSPFFQPAELHAAVTNLRAAFPDVRLYLGAVPTYPGTLWAFALAGRSLVVDAETARRRAAERRLRTRFWTPELHASAFALPAFVQAILAGQYPSFANHADAAKS</sequence>
<dbReference type="NCBIfam" id="TIGR00417">
    <property type="entry name" value="speE"/>
    <property type="match status" value="1"/>
</dbReference>
<evidence type="ECO:0000259" key="3">
    <source>
        <dbReference type="PROSITE" id="PS51006"/>
    </source>
</evidence>